<proteinExistence type="predicted"/>
<feature type="region of interest" description="Disordered" evidence="1">
    <location>
        <begin position="83"/>
        <end position="120"/>
    </location>
</feature>
<accession>A0A5B7EWB1</accession>
<evidence type="ECO:0000313" key="3">
    <source>
        <dbReference type="Proteomes" id="UP000324222"/>
    </source>
</evidence>
<organism evidence="2 3">
    <name type="scientific">Portunus trituberculatus</name>
    <name type="common">Swimming crab</name>
    <name type="synonym">Neptunus trituberculatus</name>
    <dbReference type="NCBI Taxonomy" id="210409"/>
    <lineage>
        <taxon>Eukaryota</taxon>
        <taxon>Metazoa</taxon>
        <taxon>Ecdysozoa</taxon>
        <taxon>Arthropoda</taxon>
        <taxon>Crustacea</taxon>
        <taxon>Multicrustacea</taxon>
        <taxon>Malacostraca</taxon>
        <taxon>Eumalacostraca</taxon>
        <taxon>Eucarida</taxon>
        <taxon>Decapoda</taxon>
        <taxon>Pleocyemata</taxon>
        <taxon>Brachyura</taxon>
        <taxon>Eubrachyura</taxon>
        <taxon>Portunoidea</taxon>
        <taxon>Portunidae</taxon>
        <taxon>Portuninae</taxon>
        <taxon>Portunus</taxon>
    </lineage>
</organism>
<evidence type="ECO:0000256" key="1">
    <source>
        <dbReference type="SAM" id="MobiDB-lite"/>
    </source>
</evidence>
<reference evidence="2 3" key="1">
    <citation type="submission" date="2019-05" db="EMBL/GenBank/DDBJ databases">
        <title>Another draft genome of Portunus trituberculatus and its Hox gene families provides insights of decapod evolution.</title>
        <authorList>
            <person name="Jeong J.-H."/>
            <person name="Song I."/>
            <person name="Kim S."/>
            <person name="Choi T."/>
            <person name="Kim D."/>
            <person name="Ryu S."/>
            <person name="Kim W."/>
        </authorList>
    </citation>
    <scope>NUCLEOTIDE SEQUENCE [LARGE SCALE GENOMIC DNA]</scope>
    <source>
        <tissue evidence="2">Muscle</tissue>
    </source>
</reference>
<dbReference type="EMBL" id="VSRR010003792">
    <property type="protein sequence ID" value="MPC37477.1"/>
    <property type="molecule type" value="Genomic_DNA"/>
</dbReference>
<feature type="region of interest" description="Disordered" evidence="1">
    <location>
        <begin position="13"/>
        <end position="71"/>
    </location>
</feature>
<dbReference type="Proteomes" id="UP000324222">
    <property type="component" value="Unassembled WGS sequence"/>
</dbReference>
<name>A0A5B7EWB1_PORTR</name>
<protein>
    <submittedName>
        <fullName evidence="2">Uncharacterized protein</fullName>
    </submittedName>
</protein>
<dbReference type="AlphaFoldDB" id="A0A5B7EWB1"/>
<gene>
    <name evidence="2" type="ORF">E2C01_030958</name>
</gene>
<feature type="compositionally biased region" description="Polar residues" evidence="1">
    <location>
        <begin position="44"/>
        <end position="61"/>
    </location>
</feature>
<sequence>MIHDLIDARYDLRYPPPLSLLPPPLLPPPPHPRPLPPPPHSPLQRASPTRQSISPLQSSGASHPPPCLLHSSHRSARDYFFPSSLRSCRPSEPDPRPLTAPADPDSLGAAHLRAPEIVIT</sequence>
<evidence type="ECO:0000313" key="2">
    <source>
        <dbReference type="EMBL" id="MPC37477.1"/>
    </source>
</evidence>
<keyword evidence="3" id="KW-1185">Reference proteome</keyword>
<comment type="caution">
    <text evidence="2">The sequence shown here is derived from an EMBL/GenBank/DDBJ whole genome shotgun (WGS) entry which is preliminary data.</text>
</comment>
<feature type="compositionally biased region" description="Pro residues" evidence="1">
    <location>
        <begin position="14"/>
        <end position="41"/>
    </location>
</feature>